<feature type="domain" description="Enoyl reductase (ER)" evidence="7">
    <location>
        <begin position="8"/>
        <end position="330"/>
    </location>
</feature>
<dbReference type="PANTHER" id="PTHR43161:SF9">
    <property type="entry name" value="SORBITOL DEHYDROGENASE"/>
    <property type="match status" value="1"/>
</dbReference>
<evidence type="ECO:0000256" key="6">
    <source>
        <dbReference type="RuleBase" id="RU361277"/>
    </source>
</evidence>
<gene>
    <name evidence="8" type="ORF">A1s21155_01510</name>
</gene>
<evidence type="ECO:0000256" key="1">
    <source>
        <dbReference type="ARBA" id="ARBA00001947"/>
    </source>
</evidence>
<dbReference type="GO" id="GO:0008270">
    <property type="term" value="F:zinc ion binding"/>
    <property type="evidence" value="ECO:0007669"/>
    <property type="project" value="InterPro"/>
</dbReference>
<dbReference type="EMBL" id="CP016770">
    <property type="protein sequence ID" value="ASY11677.1"/>
    <property type="molecule type" value="Genomic_DNA"/>
</dbReference>
<dbReference type="InterPro" id="IPR013154">
    <property type="entry name" value="ADH-like_N"/>
</dbReference>
<dbReference type="InterPro" id="IPR045306">
    <property type="entry name" value="SDH-like"/>
</dbReference>
<keyword evidence="5" id="KW-0560">Oxidoreductase</keyword>
<dbReference type="Pfam" id="PF00107">
    <property type="entry name" value="ADH_zinc_N"/>
    <property type="match status" value="1"/>
</dbReference>
<dbReference type="Pfam" id="PF08240">
    <property type="entry name" value="ADH_N"/>
    <property type="match status" value="1"/>
</dbReference>
<evidence type="ECO:0000256" key="5">
    <source>
        <dbReference type="ARBA" id="ARBA00023002"/>
    </source>
</evidence>
<dbReference type="SUPFAM" id="SSF51735">
    <property type="entry name" value="NAD(P)-binding Rossmann-fold domains"/>
    <property type="match status" value="1"/>
</dbReference>
<keyword evidence="4 6" id="KW-0862">Zinc</keyword>
<dbReference type="SMART" id="SM00829">
    <property type="entry name" value="PKS_ER"/>
    <property type="match status" value="1"/>
</dbReference>
<dbReference type="GO" id="GO:0016616">
    <property type="term" value="F:oxidoreductase activity, acting on the CH-OH group of donors, NAD or NADP as acceptor"/>
    <property type="evidence" value="ECO:0007669"/>
    <property type="project" value="InterPro"/>
</dbReference>
<evidence type="ECO:0000313" key="9">
    <source>
        <dbReference type="Proteomes" id="UP000217216"/>
    </source>
</evidence>
<dbReference type="Proteomes" id="UP000217216">
    <property type="component" value="Chromosome"/>
</dbReference>
<accession>A0AAC9YSE7</accession>
<protein>
    <submittedName>
        <fullName evidence="8">L-iditol 2-dehydrogenase</fullName>
    </submittedName>
</protein>
<organism evidence="8 9">
    <name type="scientific">Candidatus Planktophila dulcis</name>
    <dbReference type="NCBI Taxonomy" id="1884914"/>
    <lineage>
        <taxon>Bacteria</taxon>
        <taxon>Bacillati</taxon>
        <taxon>Actinomycetota</taxon>
        <taxon>Actinomycetes</taxon>
        <taxon>Candidatus Nanopelagicales</taxon>
        <taxon>Candidatus Nanopelagicaceae</taxon>
        <taxon>Candidatus Planktophila</taxon>
    </lineage>
</organism>
<keyword evidence="9" id="KW-1185">Reference proteome</keyword>
<proteinExistence type="inferred from homology"/>
<comment type="similarity">
    <text evidence="2 6">Belongs to the zinc-containing alcohol dehydrogenase family.</text>
</comment>
<dbReference type="InterPro" id="IPR020843">
    <property type="entry name" value="ER"/>
</dbReference>
<dbReference type="InterPro" id="IPR013149">
    <property type="entry name" value="ADH-like_C"/>
</dbReference>
<dbReference type="GeneID" id="300656823"/>
<reference evidence="8 9" key="1">
    <citation type="submission" date="2016-07" db="EMBL/GenBank/DDBJ databases">
        <title>High microdiversification within the ubiquitous acI lineage of Actinobacteria.</title>
        <authorList>
            <person name="Neuenschwander S.M."/>
            <person name="Salcher M."/>
            <person name="Ghai R."/>
            <person name="Pernthaler J."/>
        </authorList>
    </citation>
    <scope>NUCLEOTIDE SEQUENCE [LARGE SCALE GENOMIC DNA]</scope>
    <source>
        <strain evidence="8">MMS-21-155</strain>
    </source>
</reference>
<evidence type="ECO:0000313" key="8">
    <source>
        <dbReference type="EMBL" id="ASY11677.1"/>
    </source>
</evidence>
<dbReference type="InterPro" id="IPR036291">
    <property type="entry name" value="NAD(P)-bd_dom_sf"/>
</dbReference>
<keyword evidence="3 6" id="KW-0479">Metal-binding</keyword>
<dbReference type="SUPFAM" id="SSF50129">
    <property type="entry name" value="GroES-like"/>
    <property type="match status" value="1"/>
</dbReference>
<dbReference type="RefSeq" id="WP_095696015.1">
    <property type="nucleotide sequence ID" value="NZ_CP016770.1"/>
</dbReference>
<evidence type="ECO:0000259" key="7">
    <source>
        <dbReference type="SMART" id="SM00829"/>
    </source>
</evidence>
<sequence>MKASFLNKDKNIYVEEIDVPTLDADQVLIRVESVGICGSDVHYYKHGAIGPYVVEKPIILGHELSGVITAVGKDVEKNRIGARVAVEPQRACKVCKQCKAGRYNLCPDIEFYATPPIDGAFCEFVKIQSSFAYDIPANISFDAAALIEPMSVCIWAAQKAGIESGSTVLIAGAGPIGVIMAQVAKAFGAKDVVVTDVIEKRLAFVKGFGATRTINSTTESVGSEKFDVFIDACGVPSAVYAGIKSTGPAGRVLLVGLGSDDMSLPVSHIQNNEILVTGVFRYANTWPIGIDLLASGKVNLDAIVTHHFALNDVEHGLRATASPDAMKVIIHPNN</sequence>
<dbReference type="InterPro" id="IPR002328">
    <property type="entry name" value="ADH_Zn_CS"/>
</dbReference>
<dbReference type="PANTHER" id="PTHR43161">
    <property type="entry name" value="SORBITOL DEHYDROGENASE"/>
    <property type="match status" value="1"/>
</dbReference>
<evidence type="ECO:0000256" key="2">
    <source>
        <dbReference type="ARBA" id="ARBA00008072"/>
    </source>
</evidence>
<comment type="cofactor">
    <cofactor evidence="1 6">
        <name>Zn(2+)</name>
        <dbReference type="ChEBI" id="CHEBI:29105"/>
    </cofactor>
</comment>
<dbReference type="PROSITE" id="PS00059">
    <property type="entry name" value="ADH_ZINC"/>
    <property type="match status" value="1"/>
</dbReference>
<dbReference type="AlphaFoldDB" id="A0AAC9YSE7"/>
<dbReference type="CDD" id="cd05285">
    <property type="entry name" value="sorbitol_DH"/>
    <property type="match status" value="1"/>
</dbReference>
<evidence type="ECO:0000256" key="4">
    <source>
        <dbReference type="ARBA" id="ARBA00022833"/>
    </source>
</evidence>
<dbReference type="KEGG" id="plak:A1s21155_01510"/>
<dbReference type="Gene3D" id="3.90.180.10">
    <property type="entry name" value="Medium-chain alcohol dehydrogenases, catalytic domain"/>
    <property type="match status" value="1"/>
</dbReference>
<dbReference type="InterPro" id="IPR011032">
    <property type="entry name" value="GroES-like_sf"/>
</dbReference>
<evidence type="ECO:0000256" key="3">
    <source>
        <dbReference type="ARBA" id="ARBA00022723"/>
    </source>
</evidence>
<dbReference type="Gene3D" id="3.40.50.720">
    <property type="entry name" value="NAD(P)-binding Rossmann-like Domain"/>
    <property type="match status" value="1"/>
</dbReference>
<name>A0AAC9YSE7_9ACTN</name>